<dbReference type="InterPro" id="IPR012677">
    <property type="entry name" value="Nucleotide-bd_a/b_plait_sf"/>
</dbReference>
<dbReference type="STRING" id="75743.A0A401Q1L5"/>
<sequence length="386" mass="44240">MKRGGGDFEVIQDNHQDNMNLSEKLQLAKDELALWQDKIDKLDKEKSDLICEKLDADERKKQALNLVSKLNAEQENLQKEFEKAEESFKEKLFDKQTEAAKLKEQLLQYKHELQRQQGDINVLQTKFKIKAIMPEKNIKFTKLERSVPTDQEGEEFLKIECCYQILPKLSVALQNGQALVTFEDEQVANAILKVAKHHVNLDPGKIDVKVLPVKLDTARKFEVHVNISRKMVKVSQIPDSLPAEHMRDKLEIGFSKPSLGGGEVENIDYNSTSGTALVTFVKKIIAQRVAAQKKYKIILTEATSCLVKVEPVRDYSLQKFQTFNGICKRTLLITDIKNVLEEEELQDKLEIHFQKPSNYGGEVESLKYVAKDQKVTAYFDEEMEVN</sequence>
<feature type="coiled-coil region" evidence="1">
    <location>
        <begin position="11"/>
        <end position="126"/>
    </location>
</feature>
<evidence type="ECO:0000313" key="3">
    <source>
        <dbReference type="EMBL" id="GCB79297.1"/>
    </source>
</evidence>
<evidence type="ECO:0000256" key="1">
    <source>
        <dbReference type="SAM" id="Coils"/>
    </source>
</evidence>
<evidence type="ECO:0000259" key="2">
    <source>
        <dbReference type="Pfam" id="PF07292"/>
    </source>
</evidence>
<keyword evidence="1" id="KW-0175">Coiled coil</keyword>
<comment type="caution">
    <text evidence="3">The sequence shown here is derived from an EMBL/GenBank/DDBJ whole genome shotgun (WGS) entry which is preliminary data.</text>
</comment>
<evidence type="ECO:0000313" key="4">
    <source>
        <dbReference type="Proteomes" id="UP000288216"/>
    </source>
</evidence>
<reference evidence="3 4" key="1">
    <citation type="journal article" date="2018" name="Nat. Ecol. Evol.">
        <title>Shark genomes provide insights into elasmobranch evolution and the origin of vertebrates.</title>
        <authorList>
            <person name="Hara Y"/>
            <person name="Yamaguchi K"/>
            <person name="Onimaru K"/>
            <person name="Kadota M"/>
            <person name="Koyanagi M"/>
            <person name="Keeley SD"/>
            <person name="Tatsumi K"/>
            <person name="Tanaka K"/>
            <person name="Motone F"/>
            <person name="Kageyama Y"/>
            <person name="Nozu R"/>
            <person name="Adachi N"/>
            <person name="Nishimura O"/>
            <person name="Nakagawa R"/>
            <person name="Tanegashima C"/>
            <person name="Kiyatake I"/>
            <person name="Matsumoto R"/>
            <person name="Murakumo K"/>
            <person name="Nishida K"/>
            <person name="Terakita A"/>
            <person name="Kuratani S"/>
            <person name="Sato K"/>
            <person name="Hyodo S Kuraku.S."/>
        </authorList>
    </citation>
    <scope>NUCLEOTIDE SEQUENCE [LARGE SCALE GENOMIC DNA]</scope>
</reference>
<proteinExistence type="predicted"/>
<feature type="domain" description="NID" evidence="2">
    <location>
        <begin position="178"/>
        <end position="266"/>
    </location>
</feature>
<gene>
    <name evidence="3" type="ORF">scyTo_0017870</name>
</gene>
<dbReference type="Proteomes" id="UP000288216">
    <property type="component" value="Unassembled WGS sequence"/>
</dbReference>
<dbReference type="GO" id="GO:0005737">
    <property type="term" value="C:cytoplasm"/>
    <property type="evidence" value="ECO:0007669"/>
    <property type="project" value="TreeGrafter"/>
</dbReference>
<dbReference type="PANTHER" id="PTHR15225">
    <property type="entry name" value="INTERFERON-INDUCED PROTEIN 35/NMI N-MYC/STAT INTERACTING PROTEIN"/>
    <property type="match status" value="1"/>
</dbReference>
<dbReference type="Pfam" id="PF07292">
    <property type="entry name" value="NID"/>
    <property type="match status" value="2"/>
</dbReference>
<dbReference type="EMBL" id="BFAA01011964">
    <property type="protein sequence ID" value="GCB79297.1"/>
    <property type="molecule type" value="Genomic_DNA"/>
</dbReference>
<dbReference type="AlphaFoldDB" id="A0A401Q1L5"/>
<dbReference type="OMA" id="PHCRVSK"/>
<feature type="domain" description="NID" evidence="2">
    <location>
        <begin position="276"/>
        <end position="365"/>
    </location>
</feature>
<name>A0A401Q1L5_SCYTO</name>
<dbReference type="OrthoDB" id="9903237at2759"/>
<dbReference type="InterPro" id="IPR009909">
    <property type="entry name" value="Nmi/IFP35_dom"/>
</dbReference>
<protein>
    <recommendedName>
        <fullName evidence="2">NID domain-containing protein</fullName>
    </recommendedName>
</protein>
<dbReference type="Gene3D" id="3.30.70.330">
    <property type="match status" value="1"/>
</dbReference>
<accession>A0A401Q1L5</accession>
<keyword evidence="4" id="KW-1185">Reference proteome</keyword>
<dbReference type="PANTHER" id="PTHR15225:SF4">
    <property type="entry name" value="N-MYC-INTERACTOR"/>
    <property type="match status" value="1"/>
</dbReference>
<organism evidence="3 4">
    <name type="scientific">Scyliorhinus torazame</name>
    <name type="common">Cloudy catshark</name>
    <name type="synonym">Catulus torazame</name>
    <dbReference type="NCBI Taxonomy" id="75743"/>
    <lineage>
        <taxon>Eukaryota</taxon>
        <taxon>Metazoa</taxon>
        <taxon>Chordata</taxon>
        <taxon>Craniata</taxon>
        <taxon>Vertebrata</taxon>
        <taxon>Chondrichthyes</taxon>
        <taxon>Elasmobranchii</taxon>
        <taxon>Galeomorphii</taxon>
        <taxon>Galeoidea</taxon>
        <taxon>Carcharhiniformes</taxon>
        <taxon>Scyliorhinidae</taxon>
        <taxon>Scyliorhinus</taxon>
    </lineage>
</organism>